<feature type="domain" description="NADP-dependent oxidoreductase" evidence="5">
    <location>
        <begin position="18"/>
        <end position="291"/>
    </location>
</feature>
<dbReference type="InterPro" id="IPR018170">
    <property type="entry name" value="Aldo/ket_reductase_CS"/>
</dbReference>
<dbReference type="EMBL" id="KK365218">
    <property type="protein sequence ID" value="KCZ79928.1"/>
    <property type="molecule type" value="Genomic_DNA"/>
</dbReference>
<reference evidence="7" key="1">
    <citation type="submission" date="2013-02" db="EMBL/GenBank/DDBJ databases">
        <authorList>
            <consortium name="The Broad Institute Genome Sequencing Platform"/>
            <person name="Cuomo C."/>
            <person name="Becnel J."/>
            <person name="Sanscrainte N."/>
            <person name="Walker B."/>
            <person name="Young S.K."/>
            <person name="Zeng Q."/>
            <person name="Gargeya S."/>
            <person name="Fitzgerald M."/>
            <person name="Haas B."/>
            <person name="Abouelleil A."/>
            <person name="Alvarado L."/>
            <person name="Arachchi H.M."/>
            <person name="Berlin A.M."/>
            <person name="Chapman S.B."/>
            <person name="Dewar J."/>
            <person name="Goldberg J."/>
            <person name="Griggs A."/>
            <person name="Gujja S."/>
            <person name="Hansen M."/>
            <person name="Howarth C."/>
            <person name="Imamovic A."/>
            <person name="Larimer J."/>
            <person name="McCowan C."/>
            <person name="Murphy C."/>
            <person name="Neiman D."/>
            <person name="Pearson M."/>
            <person name="Priest M."/>
            <person name="Roberts A."/>
            <person name="Saif S."/>
            <person name="Shea T."/>
            <person name="Sisk P."/>
            <person name="Sykes S."/>
            <person name="Wortman J."/>
            <person name="Nusbaum C."/>
            <person name="Birren B."/>
        </authorList>
    </citation>
    <scope>NUCLEOTIDE SEQUENCE [LARGE SCALE GENOMIC DNA]</scope>
    <source>
        <strain evidence="7">PRA339</strain>
    </source>
</reference>
<dbReference type="Gene3D" id="3.20.20.100">
    <property type="entry name" value="NADP-dependent oxidoreductase domain"/>
    <property type="match status" value="1"/>
</dbReference>
<evidence type="ECO:0000313" key="6">
    <source>
        <dbReference type="EMBL" id="KCZ79928.1"/>
    </source>
</evidence>
<feature type="binding site" evidence="3">
    <location>
        <position position="112"/>
    </location>
    <ligand>
        <name>substrate</name>
    </ligand>
</feature>
<feature type="active site" description="Proton donor" evidence="2">
    <location>
        <position position="52"/>
    </location>
</feature>
<accession>A0A059EY04</accession>
<reference evidence="6 7" key="2">
    <citation type="submission" date="2014-03" db="EMBL/GenBank/DDBJ databases">
        <title>The Genome Sequence of Anncaliia algerae insect isolate PRA339.</title>
        <authorList>
            <consortium name="The Broad Institute Genome Sequencing Platform"/>
            <consortium name="The Broad Institute Genome Sequencing Center for Infectious Disease"/>
            <person name="Cuomo C."/>
            <person name="Becnel J."/>
            <person name="Sanscrainte N."/>
            <person name="Walker B."/>
            <person name="Young S.K."/>
            <person name="Zeng Q."/>
            <person name="Gargeya S."/>
            <person name="Fitzgerald M."/>
            <person name="Haas B."/>
            <person name="Abouelleil A."/>
            <person name="Alvarado L."/>
            <person name="Arachchi H.M."/>
            <person name="Berlin A.M."/>
            <person name="Chapman S.B."/>
            <person name="Dewar J."/>
            <person name="Goldberg J."/>
            <person name="Griggs A."/>
            <person name="Gujja S."/>
            <person name="Hansen M."/>
            <person name="Howarth C."/>
            <person name="Imamovic A."/>
            <person name="Larimer J."/>
            <person name="McCowan C."/>
            <person name="Murphy C."/>
            <person name="Neiman D."/>
            <person name="Pearson M."/>
            <person name="Priest M."/>
            <person name="Roberts A."/>
            <person name="Saif S."/>
            <person name="Shea T."/>
            <person name="Sisk P."/>
            <person name="Sykes S."/>
            <person name="Wortman J."/>
            <person name="Nusbaum C."/>
            <person name="Birren B."/>
        </authorList>
    </citation>
    <scope>NUCLEOTIDE SEQUENCE [LARGE SCALE GENOMIC DNA]</scope>
    <source>
        <strain evidence="6 7">PRA339</strain>
    </source>
</reference>
<evidence type="ECO:0000256" key="4">
    <source>
        <dbReference type="PIRSR" id="PIRSR000097-3"/>
    </source>
</evidence>
<evidence type="ECO:0000259" key="5">
    <source>
        <dbReference type="Pfam" id="PF00248"/>
    </source>
</evidence>
<sequence>MLSQKTVTLNTGYTMPLVGLGTWLIRNYADVKLALNNAVDLGYRHIDTAFKYKNEKEIGEALKEIFGSGKVKREEMFITTKLHQMYHKNIKEGLRRSLKDLQLDYVDLFMIHWPVSFKRVPKDDYEMESDFDEVNHELDDYNVVELWKGLEELVHSGKVRSLGICNHGIKNTKLILNSCKIRPAVAQIEFHPYLQQPKLINFYKNEGIAIMGHSCLAGGFNPGDKPRLLEDPVILNISKRNGMSPVQVVLSYAVQNDIGVIPKAIEKSWQSENLKLKELSKEEIESIKGIDKNYRFSDHPKYGPERFS</sequence>
<dbReference type="InterPro" id="IPR036812">
    <property type="entry name" value="NAD(P)_OxRdtase_dom_sf"/>
</dbReference>
<organism evidence="6 7">
    <name type="scientific">Anncaliia algerae PRA339</name>
    <dbReference type="NCBI Taxonomy" id="1288291"/>
    <lineage>
        <taxon>Eukaryota</taxon>
        <taxon>Fungi</taxon>
        <taxon>Fungi incertae sedis</taxon>
        <taxon>Microsporidia</taxon>
        <taxon>Tubulinosematoidea</taxon>
        <taxon>Tubulinosematidae</taxon>
        <taxon>Anncaliia</taxon>
    </lineage>
</organism>
<dbReference type="SUPFAM" id="SSF51430">
    <property type="entry name" value="NAD(P)-linked oxidoreductase"/>
    <property type="match status" value="1"/>
</dbReference>
<dbReference type="InterPro" id="IPR020471">
    <property type="entry name" value="AKR"/>
</dbReference>
<dbReference type="GO" id="GO:0016616">
    <property type="term" value="F:oxidoreductase activity, acting on the CH-OH group of donors, NAD or NADP as acceptor"/>
    <property type="evidence" value="ECO:0007669"/>
    <property type="project" value="UniProtKB-ARBA"/>
</dbReference>
<evidence type="ECO:0000313" key="7">
    <source>
        <dbReference type="Proteomes" id="UP000030655"/>
    </source>
</evidence>
<dbReference type="HOGENOM" id="CLU_023205_0_0_1"/>
<dbReference type="PROSITE" id="PS00798">
    <property type="entry name" value="ALDOKETO_REDUCTASE_1"/>
    <property type="match status" value="1"/>
</dbReference>
<gene>
    <name evidence="6" type="ORF">H312_02683</name>
</gene>
<dbReference type="CDD" id="cd19071">
    <property type="entry name" value="AKR_AKR1-5-like"/>
    <property type="match status" value="1"/>
</dbReference>
<keyword evidence="7" id="KW-1185">Reference proteome</keyword>
<dbReference type="InterPro" id="IPR023210">
    <property type="entry name" value="NADP_OxRdtase_dom"/>
</dbReference>
<proteinExistence type="predicted"/>
<protein>
    <recommendedName>
        <fullName evidence="5">NADP-dependent oxidoreductase domain-containing protein</fullName>
    </recommendedName>
</protein>
<keyword evidence="1" id="KW-0560">Oxidoreductase</keyword>
<dbReference type="PANTHER" id="PTHR11732">
    <property type="entry name" value="ALDO/KETO REDUCTASE"/>
    <property type="match status" value="1"/>
</dbReference>
<dbReference type="AlphaFoldDB" id="A0A059EY04"/>
<evidence type="ECO:0000256" key="2">
    <source>
        <dbReference type="PIRSR" id="PIRSR000097-1"/>
    </source>
</evidence>
<dbReference type="STRING" id="1288291.A0A059EY04"/>
<dbReference type="FunFam" id="3.20.20.100:FF:000002">
    <property type="entry name" value="2,5-diketo-D-gluconic acid reductase A"/>
    <property type="match status" value="1"/>
</dbReference>
<dbReference type="PRINTS" id="PR00069">
    <property type="entry name" value="ALDKETRDTASE"/>
</dbReference>
<evidence type="ECO:0000256" key="3">
    <source>
        <dbReference type="PIRSR" id="PIRSR000097-2"/>
    </source>
</evidence>
<evidence type="ECO:0000256" key="1">
    <source>
        <dbReference type="ARBA" id="ARBA00023002"/>
    </source>
</evidence>
<feature type="site" description="Lowers pKa of active site Tyr" evidence="4">
    <location>
        <position position="81"/>
    </location>
</feature>
<dbReference type="Pfam" id="PF00248">
    <property type="entry name" value="Aldo_ket_red"/>
    <property type="match status" value="1"/>
</dbReference>
<dbReference type="Proteomes" id="UP000030655">
    <property type="component" value="Unassembled WGS sequence"/>
</dbReference>
<name>A0A059EY04_9MICR</name>
<dbReference type="OrthoDB" id="2190672at2759"/>
<dbReference type="VEuPathDB" id="MicrosporidiaDB:H312_02683"/>
<dbReference type="PIRSF" id="PIRSF000097">
    <property type="entry name" value="AKR"/>
    <property type="match status" value="1"/>
</dbReference>